<dbReference type="STRING" id="1227549.SAMN05444007_108243"/>
<reference evidence="1 2" key="1">
    <citation type="submission" date="2016-10" db="EMBL/GenBank/DDBJ databases">
        <authorList>
            <person name="de Groot N.N."/>
        </authorList>
    </citation>
    <scope>NUCLEOTIDE SEQUENCE [LARGE SCALE GENOMIC DNA]</scope>
    <source>
        <strain evidence="1 2">DSM 29340</strain>
    </source>
</reference>
<organism evidence="1 2">
    <name type="scientific">Cribrihabitans marinus</name>
    <dbReference type="NCBI Taxonomy" id="1227549"/>
    <lineage>
        <taxon>Bacteria</taxon>
        <taxon>Pseudomonadati</taxon>
        <taxon>Pseudomonadota</taxon>
        <taxon>Alphaproteobacteria</taxon>
        <taxon>Rhodobacterales</taxon>
        <taxon>Paracoccaceae</taxon>
        <taxon>Cribrihabitans</taxon>
    </lineage>
</organism>
<keyword evidence="2" id="KW-1185">Reference proteome</keyword>
<accession>A0A1H7CXK4</accession>
<evidence type="ECO:0000313" key="1">
    <source>
        <dbReference type="EMBL" id="SEJ91470.1"/>
    </source>
</evidence>
<name>A0A1H7CXK4_9RHOB</name>
<gene>
    <name evidence="1" type="ORF">SAMN05444007_108243</name>
</gene>
<dbReference type="RefSeq" id="WP_092368661.1">
    <property type="nucleotide sequence ID" value="NZ_BMGV01000008.1"/>
</dbReference>
<dbReference type="AlphaFoldDB" id="A0A1H7CXK4"/>
<evidence type="ECO:0000313" key="2">
    <source>
        <dbReference type="Proteomes" id="UP000199379"/>
    </source>
</evidence>
<protein>
    <submittedName>
        <fullName evidence="1">Uncharacterized protein</fullName>
    </submittedName>
</protein>
<proteinExistence type="predicted"/>
<dbReference type="Proteomes" id="UP000199379">
    <property type="component" value="Unassembled WGS sequence"/>
</dbReference>
<sequence>MCMMRTPKAPSVAAPQLIPAARSAEAGDAADMEARLRRRRAGAAANVLTSALGIPSSAKLGEPA</sequence>
<dbReference type="EMBL" id="FNYD01000008">
    <property type="protein sequence ID" value="SEJ91470.1"/>
    <property type="molecule type" value="Genomic_DNA"/>
</dbReference>